<dbReference type="PANTHER" id="PTHR45618">
    <property type="entry name" value="MITOCHONDRIAL DICARBOXYLATE CARRIER-RELATED"/>
    <property type="match status" value="1"/>
</dbReference>
<evidence type="ECO:0000256" key="5">
    <source>
        <dbReference type="ARBA" id="ARBA00022737"/>
    </source>
</evidence>
<name>A0AAF0YAX6_9TREE</name>
<feature type="compositionally biased region" description="Basic and acidic residues" evidence="8">
    <location>
        <begin position="104"/>
        <end position="116"/>
    </location>
</feature>
<dbReference type="InterPro" id="IPR023395">
    <property type="entry name" value="MCP_dom_sf"/>
</dbReference>
<evidence type="ECO:0000313" key="10">
    <source>
        <dbReference type="Proteomes" id="UP000827549"/>
    </source>
</evidence>
<evidence type="ECO:0000256" key="7">
    <source>
        <dbReference type="ARBA" id="ARBA00023136"/>
    </source>
</evidence>
<keyword evidence="5" id="KW-0677">Repeat</keyword>
<accession>A0AAF0YAX6</accession>
<dbReference type="GO" id="GO:0016020">
    <property type="term" value="C:membrane"/>
    <property type="evidence" value="ECO:0007669"/>
    <property type="project" value="UniProtKB-SubCell"/>
</dbReference>
<dbReference type="RefSeq" id="XP_062629444.1">
    <property type="nucleotide sequence ID" value="XM_062773460.1"/>
</dbReference>
<reference evidence="9" key="1">
    <citation type="submission" date="2023-10" db="EMBL/GenBank/DDBJ databases">
        <authorList>
            <person name="Noh H."/>
        </authorList>
    </citation>
    <scope>NUCLEOTIDE SEQUENCE</scope>
    <source>
        <strain evidence="9">DUCC4014</strain>
    </source>
</reference>
<dbReference type="Pfam" id="PF00153">
    <property type="entry name" value="Mito_carr"/>
    <property type="match status" value="1"/>
</dbReference>
<dbReference type="InterPro" id="IPR018108">
    <property type="entry name" value="MCP_transmembrane"/>
</dbReference>
<sequence>MSSGSSRPTSVRGLYTPPAEEWVFLPPTVSPPATAQAQHSPPAHNPTPFTPEDDDLADLGLPGPVQLFGSQFFITALGMPFEVGKTLLQVEYRPRKKYAPAEVSAEHEREASRDWGAEDDTLNNPDEADVYFSDRLVAPTGNFVPPPPPKSADASGYLEDTSPTWLLKDDPDISRGNGVWGMIRRVRATASEGLPALWKGQVVATLHGVLSTVLQPRIHSLVFSAVPSSGAPLPLDFPLTALPHPGVPLVLQVTSHALTQFLLSPLELVKTRLIVSPGSLPSTPSSVTLLRRAIRDEGGFTGLYLAPNVLIPTLLEVVLKPLLSLSIPLVLERQFGISPDISPLTYSLADVALNIASLLVILPVETVRKRLQLQSRAPGGKKTRSVVRLRDRDYVGVVEAIWRIITEETAAPRKRRMTEKDEGGMFSGICQLYRGFGMAVSSHVTVFALQLVTAGLGGGGRHDSGWQEI</sequence>
<feature type="region of interest" description="Disordered" evidence="8">
    <location>
        <begin position="23"/>
        <end position="61"/>
    </location>
</feature>
<evidence type="ECO:0000256" key="3">
    <source>
        <dbReference type="ARBA" id="ARBA00022448"/>
    </source>
</evidence>
<dbReference type="InterPro" id="IPR050391">
    <property type="entry name" value="Mito_Metabolite_Transporter"/>
</dbReference>
<dbReference type="AlphaFoldDB" id="A0AAF0YAX6"/>
<evidence type="ECO:0000256" key="4">
    <source>
        <dbReference type="ARBA" id="ARBA00022692"/>
    </source>
</evidence>
<dbReference type="SUPFAM" id="SSF103506">
    <property type="entry name" value="Mitochondrial carrier"/>
    <property type="match status" value="1"/>
</dbReference>
<proteinExistence type="inferred from homology"/>
<evidence type="ECO:0000313" key="9">
    <source>
        <dbReference type="EMBL" id="WOO83418.1"/>
    </source>
</evidence>
<comment type="similarity">
    <text evidence="2">Belongs to the mitochondrial carrier (TC 2.A.29) family.</text>
</comment>
<gene>
    <name evidence="9" type="primary">ugo1</name>
    <name evidence="9" type="ORF">LOC62_05G006943</name>
</gene>
<comment type="subcellular location">
    <subcellularLocation>
        <location evidence="1">Membrane</location>
        <topology evidence="1">Multi-pass membrane protein</topology>
    </subcellularLocation>
</comment>
<keyword evidence="3" id="KW-0813">Transport</keyword>
<dbReference type="Proteomes" id="UP000827549">
    <property type="component" value="Chromosome 5"/>
</dbReference>
<keyword evidence="7" id="KW-0472">Membrane</keyword>
<dbReference type="EMBL" id="CP086718">
    <property type="protein sequence ID" value="WOO83418.1"/>
    <property type="molecule type" value="Genomic_DNA"/>
</dbReference>
<dbReference type="Gene3D" id="1.50.40.10">
    <property type="entry name" value="Mitochondrial carrier domain"/>
    <property type="match status" value="1"/>
</dbReference>
<protein>
    <submittedName>
        <fullName evidence="9">Mitochondrial fusion and transport protein ugo1</fullName>
    </submittedName>
</protein>
<feature type="region of interest" description="Disordered" evidence="8">
    <location>
        <begin position="98"/>
        <end position="127"/>
    </location>
</feature>
<evidence type="ECO:0000256" key="1">
    <source>
        <dbReference type="ARBA" id="ARBA00004141"/>
    </source>
</evidence>
<evidence type="ECO:0000256" key="2">
    <source>
        <dbReference type="ARBA" id="ARBA00006375"/>
    </source>
</evidence>
<evidence type="ECO:0000256" key="8">
    <source>
        <dbReference type="SAM" id="MobiDB-lite"/>
    </source>
</evidence>
<dbReference type="GeneID" id="87810118"/>
<evidence type="ECO:0000256" key="6">
    <source>
        <dbReference type="ARBA" id="ARBA00022989"/>
    </source>
</evidence>
<organism evidence="9 10">
    <name type="scientific">Vanrija pseudolonga</name>
    <dbReference type="NCBI Taxonomy" id="143232"/>
    <lineage>
        <taxon>Eukaryota</taxon>
        <taxon>Fungi</taxon>
        <taxon>Dikarya</taxon>
        <taxon>Basidiomycota</taxon>
        <taxon>Agaricomycotina</taxon>
        <taxon>Tremellomycetes</taxon>
        <taxon>Trichosporonales</taxon>
        <taxon>Trichosporonaceae</taxon>
        <taxon>Vanrija</taxon>
    </lineage>
</organism>
<keyword evidence="10" id="KW-1185">Reference proteome</keyword>
<keyword evidence="4" id="KW-0812">Transmembrane</keyword>
<keyword evidence="6" id="KW-1133">Transmembrane helix</keyword>
<feature type="compositionally biased region" description="Acidic residues" evidence="8">
    <location>
        <begin position="117"/>
        <end position="127"/>
    </location>
</feature>